<dbReference type="AlphaFoldDB" id="A0A4U5U2E3"/>
<evidence type="ECO:0000259" key="11">
    <source>
        <dbReference type="PROSITE" id="PS50835"/>
    </source>
</evidence>
<dbReference type="OrthoDB" id="8825892at2759"/>
<dbReference type="InterPro" id="IPR003599">
    <property type="entry name" value="Ig_sub"/>
</dbReference>
<evidence type="ECO:0000256" key="1">
    <source>
        <dbReference type="ARBA" id="ARBA00004479"/>
    </source>
</evidence>
<dbReference type="FunFam" id="2.60.40.10:FF:000095">
    <property type="entry name" value="immunoglobulin superfamily member 11 isoform X1"/>
    <property type="match status" value="1"/>
</dbReference>
<dbReference type="Gene3D" id="2.60.40.10">
    <property type="entry name" value="Immunoglobulins"/>
    <property type="match status" value="2"/>
</dbReference>
<dbReference type="SUPFAM" id="SSF48726">
    <property type="entry name" value="Immunoglobulin"/>
    <property type="match status" value="2"/>
</dbReference>
<accession>A0A4U5U2E3</accession>
<protein>
    <submittedName>
        <fullName evidence="12">A33 antigen Glycoprotein</fullName>
    </submittedName>
</protein>
<name>A0A4U5U2E3_COLLU</name>
<dbReference type="GO" id="GO:0005886">
    <property type="term" value="C:plasma membrane"/>
    <property type="evidence" value="ECO:0007669"/>
    <property type="project" value="InterPro"/>
</dbReference>
<feature type="domain" description="Ig-like" evidence="11">
    <location>
        <begin position="20"/>
        <end position="126"/>
    </location>
</feature>
<dbReference type="InterPro" id="IPR042474">
    <property type="entry name" value="A33"/>
</dbReference>
<evidence type="ECO:0000256" key="7">
    <source>
        <dbReference type="ARBA" id="ARBA00023319"/>
    </source>
</evidence>
<gene>
    <name evidence="12" type="ORF">D9C73_001662</name>
</gene>
<dbReference type="InterPro" id="IPR007110">
    <property type="entry name" value="Ig-like_dom"/>
</dbReference>
<feature type="region of interest" description="Disordered" evidence="8">
    <location>
        <begin position="327"/>
        <end position="497"/>
    </location>
</feature>
<organism evidence="12 13">
    <name type="scientific">Collichthys lucidus</name>
    <name type="common">Big head croaker</name>
    <name type="synonym">Sciaena lucida</name>
    <dbReference type="NCBI Taxonomy" id="240159"/>
    <lineage>
        <taxon>Eukaryota</taxon>
        <taxon>Metazoa</taxon>
        <taxon>Chordata</taxon>
        <taxon>Craniata</taxon>
        <taxon>Vertebrata</taxon>
        <taxon>Euteleostomi</taxon>
        <taxon>Actinopterygii</taxon>
        <taxon>Neopterygii</taxon>
        <taxon>Teleostei</taxon>
        <taxon>Neoteleostei</taxon>
        <taxon>Acanthomorphata</taxon>
        <taxon>Eupercaria</taxon>
        <taxon>Sciaenidae</taxon>
        <taxon>Collichthys</taxon>
    </lineage>
</organism>
<reference evidence="12 13" key="1">
    <citation type="submission" date="2019-01" db="EMBL/GenBank/DDBJ databases">
        <title>Genome Assembly of Collichthys lucidus.</title>
        <authorList>
            <person name="Cai M."/>
            <person name="Xiao S."/>
        </authorList>
    </citation>
    <scope>NUCLEOTIDE SEQUENCE [LARGE SCALE GENOMIC DNA]</scope>
    <source>
        <strain evidence="12">JT15FE1705JMU</strain>
        <tissue evidence="12">Muscle</tissue>
    </source>
</reference>
<feature type="chain" id="PRO_5020380010" evidence="10">
    <location>
        <begin position="25"/>
        <end position="497"/>
    </location>
</feature>
<dbReference type="PANTHER" id="PTHR44969">
    <property type="entry name" value="CELL SURFACE A33 ANTIGEN"/>
    <property type="match status" value="1"/>
</dbReference>
<evidence type="ECO:0000256" key="5">
    <source>
        <dbReference type="ARBA" id="ARBA00023136"/>
    </source>
</evidence>
<keyword evidence="6" id="KW-1015">Disulfide bond</keyword>
<dbReference type="STRING" id="240159.A0A4U5U2E3"/>
<keyword evidence="13" id="KW-1185">Reference proteome</keyword>
<feature type="domain" description="Ig-like" evidence="11">
    <location>
        <begin position="136"/>
        <end position="236"/>
    </location>
</feature>
<dbReference type="PROSITE" id="PS50835">
    <property type="entry name" value="IG_LIKE"/>
    <property type="match status" value="2"/>
</dbReference>
<dbReference type="Proteomes" id="UP000298787">
    <property type="component" value="Chromosome 2"/>
</dbReference>
<dbReference type="InterPro" id="IPR036179">
    <property type="entry name" value="Ig-like_dom_sf"/>
</dbReference>
<feature type="transmembrane region" description="Helical" evidence="9">
    <location>
        <begin position="248"/>
        <end position="269"/>
    </location>
</feature>
<dbReference type="EMBL" id="CM014079">
    <property type="protein sequence ID" value="TKS67015.1"/>
    <property type="molecule type" value="Genomic_DNA"/>
</dbReference>
<dbReference type="PANTHER" id="PTHR44969:SF1">
    <property type="entry name" value="CELL SURFACE A33 ANTIGEN"/>
    <property type="match status" value="1"/>
</dbReference>
<proteinExistence type="predicted"/>
<evidence type="ECO:0000256" key="4">
    <source>
        <dbReference type="ARBA" id="ARBA00022989"/>
    </source>
</evidence>
<dbReference type="Pfam" id="PF07686">
    <property type="entry name" value="V-set"/>
    <property type="match status" value="1"/>
</dbReference>
<keyword evidence="5 9" id="KW-0472">Membrane</keyword>
<evidence type="ECO:0000256" key="8">
    <source>
        <dbReference type="SAM" id="MobiDB-lite"/>
    </source>
</evidence>
<sequence length="497" mass="56719">MTTKSRLGWRKLFLILTVLPCCRNVEVSIPVAQYEVARGADITMTCNFVPARPVSGLFFLSWEAFPLNEGEGTMQNVGTFYINGQIDIAPGYEGRAFLEVDMDRQLSTLRLTKVTMQDSRRYECSVKIQGDDEGTPSASTSLLVLVPPSKPICEIQGSAEYWQDITLTCRSEEGSPQPVYQWTTFSVENRPRAFPPKANQKDGLLSLFNISRETSGFFICTSENRIGSAHCNLTLAVVPRSMNVASTAGIIGGVIAGVVVLGIVIFCCCRKKGKKNDENVENSPGEFYDDDGPKAGEPYQDEPNEMKDLNQDKPIVAQKEYTVVTANHFEDDQHSYNSGRERHDGKGSDIDSQRYRDGTVKDDYYRGSRDRLEDQRDRYGGSRDRLEDQRDRYGGSRDRLEDQRDRYGGSRDRLEDHRDRYGGSRDRLEDQRDRYGGSRDRLEDQRDRYGGSRDRLEDQRDRYGGSRDRYGGSREHLDEHSDRHRSSRDHIEYIDQY</sequence>
<dbReference type="SMART" id="SM00409">
    <property type="entry name" value="IG"/>
    <property type="match status" value="2"/>
</dbReference>
<evidence type="ECO:0000256" key="9">
    <source>
        <dbReference type="SAM" id="Phobius"/>
    </source>
</evidence>
<dbReference type="InterPro" id="IPR013106">
    <property type="entry name" value="Ig_V-set"/>
</dbReference>
<evidence type="ECO:0000313" key="12">
    <source>
        <dbReference type="EMBL" id="TKS67015.1"/>
    </source>
</evidence>
<feature type="region of interest" description="Disordered" evidence="8">
    <location>
        <begin position="274"/>
        <end position="313"/>
    </location>
</feature>
<dbReference type="Pfam" id="PF13927">
    <property type="entry name" value="Ig_3"/>
    <property type="match status" value="1"/>
</dbReference>
<keyword evidence="4 9" id="KW-1133">Transmembrane helix</keyword>
<keyword evidence="2 9" id="KW-0812">Transmembrane</keyword>
<keyword evidence="7" id="KW-0393">Immunoglobulin domain</keyword>
<keyword evidence="3 10" id="KW-0732">Signal</keyword>
<dbReference type="InterPro" id="IPR013783">
    <property type="entry name" value="Ig-like_fold"/>
</dbReference>
<comment type="subcellular location">
    <subcellularLocation>
        <location evidence="1">Membrane</location>
        <topology evidence="1">Single-pass type I membrane protein</topology>
    </subcellularLocation>
</comment>
<evidence type="ECO:0000256" key="3">
    <source>
        <dbReference type="ARBA" id="ARBA00022729"/>
    </source>
</evidence>
<evidence type="ECO:0000256" key="2">
    <source>
        <dbReference type="ARBA" id="ARBA00022692"/>
    </source>
</evidence>
<evidence type="ECO:0000256" key="6">
    <source>
        <dbReference type="ARBA" id="ARBA00023157"/>
    </source>
</evidence>
<feature type="signal peptide" evidence="10">
    <location>
        <begin position="1"/>
        <end position="24"/>
    </location>
</feature>
<evidence type="ECO:0000256" key="10">
    <source>
        <dbReference type="SAM" id="SignalP"/>
    </source>
</evidence>
<evidence type="ECO:0000313" key="13">
    <source>
        <dbReference type="Proteomes" id="UP000298787"/>
    </source>
</evidence>
<feature type="compositionally biased region" description="Basic and acidic residues" evidence="8">
    <location>
        <begin position="328"/>
        <end position="497"/>
    </location>
</feature>